<dbReference type="RefSeq" id="WP_059056039.1">
    <property type="nucleotide sequence ID" value="NZ_CEML01000002.1"/>
</dbReference>
<reference evidence="3" key="1">
    <citation type="journal article" date="2016" name="Environ. Microbiol.">
        <title>The complete genome of a viable archaeum isolated from 123-million-year-old rock salt.</title>
        <authorList>
            <person name="Jaakkola S.T."/>
            <person name="Pfeiffer F."/>
            <person name="Ravantti J.J."/>
            <person name="Guo Q."/>
            <person name="Liu Y."/>
            <person name="Chen X."/>
            <person name="Ma H."/>
            <person name="Yang C."/>
            <person name="Oksanen H.M."/>
            <person name="Bamford D.H."/>
        </authorList>
    </citation>
    <scope>NUCLEOTIDE SEQUENCE</scope>
    <source>
        <strain evidence="3">JI20-1</strain>
    </source>
</reference>
<keyword evidence="3" id="KW-1185">Reference proteome</keyword>
<keyword evidence="1" id="KW-0812">Transmembrane</keyword>
<dbReference type="AlphaFoldDB" id="A0A0U5CWD1"/>
<sequence length="62" mass="6005">MNTTAKIGIAAVLLAVGTAMLVWASLDPSGTTTLLAVAGVATTLLAAGSLLMGSTGTDGRMV</sequence>
<dbReference type="GeneID" id="26658275"/>
<dbReference type="Proteomes" id="UP000066737">
    <property type="component" value="Chromosome I"/>
</dbReference>
<feature type="transmembrane region" description="Helical" evidence="1">
    <location>
        <begin position="7"/>
        <end position="26"/>
    </location>
</feature>
<proteinExistence type="predicted"/>
<protein>
    <submittedName>
        <fullName evidence="2">Uncharacterized protein</fullName>
    </submittedName>
</protein>
<gene>
    <name evidence="2" type="ORF">HHUB_1595</name>
</gene>
<feature type="transmembrane region" description="Helical" evidence="1">
    <location>
        <begin position="32"/>
        <end position="52"/>
    </location>
</feature>
<evidence type="ECO:0000313" key="3">
    <source>
        <dbReference type="Proteomes" id="UP000066737"/>
    </source>
</evidence>
<evidence type="ECO:0000313" key="2">
    <source>
        <dbReference type="EMBL" id="CQH50134.1"/>
    </source>
</evidence>
<dbReference type="KEGG" id="hhb:Hhub_1595"/>
<keyword evidence="1" id="KW-1133">Transmembrane helix</keyword>
<evidence type="ECO:0000256" key="1">
    <source>
        <dbReference type="SAM" id="Phobius"/>
    </source>
</evidence>
<organism evidence="2 3">
    <name type="scientific">Halobacterium hubeiense</name>
    <dbReference type="NCBI Taxonomy" id="1407499"/>
    <lineage>
        <taxon>Archaea</taxon>
        <taxon>Methanobacteriati</taxon>
        <taxon>Methanobacteriota</taxon>
        <taxon>Stenosarchaea group</taxon>
        <taxon>Halobacteria</taxon>
        <taxon>Halobacteriales</taxon>
        <taxon>Halobacteriaceae</taxon>
        <taxon>Halobacterium</taxon>
    </lineage>
</organism>
<accession>A0A0U5CWD1</accession>
<dbReference type="STRING" id="1407499.HHUB_1595"/>
<name>A0A0U5CWD1_9EURY</name>
<keyword evidence="1" id="KW-0472">Membrane</keyword>
<dbReference type="EMBL" id="LN831302">
    <property type="protein sequence ID" value="CQH50134.1"/>
    <property type="molecule type" value="Genomic_DNA"/>
</dbReference>